<feature type="compositionally biased region" description="Polar residues" evidence="1">
    <location>
        <begin position="578"/>
        <end position="587"/>
    </location>
</feature>
<dbReference type="PANTHER" id="PTHR11199:SF0">
    <property type="entry name" value="LD34181P-RELATED"/>
    <property type="match status" value="1"/>
</dbReference>
<proteinExistence type="predicted"/>
<feature type="region of interest" description="Disordered" evidence="1">
    <location>
        <begin position="1"/>
        <end position="156"/>
    </location>
</feature>
<protein>
    <submittedName>
        <fullName evidence="3">Cohesin complex subunit</fullName>
    </submittedName>
</protein>
<dbReference type="Pfam" id="PF08514">
    <property type="entry name" value="STAG"/>
    <property type="match status" value="1"/>
</dbReference>
<dbReference type="InterPro" id="IPR013721">
    <property type="entry name" value="STAG"/>
</dbReference>
<feature type="compositionally biased region" description="Acidic residues" evidence="1">
    <location>
        <begin position="69"/>
        <end position="90"/>
    </location>
</feature>
<sequence length="1514" mass="157907">MATPTRRSSRVTKAPERLAAPTTPRKRAKQPTAAAAAAASPFATPLSSRAKRQKTAARGQQSARRAVADEDDDDDNEDGDSNDDEDEDEIQNNSSSSSADEDEDSDFGQDEGPQSRPGRSRAAKQTPRKAAAAAPKAKQKRAAKPRAQQAGGATAAGSAQPSLLLNAILDEQTAVAQVAVDWIASYRRPSETDSATTELINFLIRLTGCPGQITAADLYEVEQIEAVLATLQAQAIAALKRGSSSNNGGGADGEADGGDDMLMGKTKELRRFRKNALQFVQRLVVDGQHHVVFADVSEESGLSAFVEIVLQWLVSMAASHYRPFRHVATLAALAMQSALVAVRARIAGELQTAHRQLDSTEASGRRAPAAASRLRDRVASLAQQDDVAAVAFKALYDTVFIYRYRDIHAAIRAECLVPLAAWCRGYPPAYLNTEHLRYLGWALNDRDARVREAALAAALGPLLLGKPPQLTAGAVGSGVGAPAAGALDAASDEAVAEGFRPFVARFLPRLAQMAAGDVDARVQVAALRLVAQLALLGYIDPAAGVDRAAAAAAAAKTAGRGAGRRRHGGRRAAKRSTYGHSLSQQLLEESSSDDDADASDADADANDGAAAEAAEASDQRQPLFGDDDTADNETLACPRHTTMRLLAPLVAHTHATVRGAAAELVAGWLRSDWIAAACTDAGLATAPDEEGAEHVQLMLKVVGAFLHHLARMGRPADAGSDDGSAGADEQRALWVGEQAAACIEEAWAAPATAVGLGSGGSGSDEQQQAQAAMLAGAAVGDQAPSALDRQVTAATQAKLTTIDARAAAAAAALWPRLSELADLEAVAEFLGRDHSAQSSAACTLAAGEETALTQAFAVWVGEAQRAQRTRRARGRAARTTDDDESQRLGRMWQTSFAPLLARSTDSPARLLPLAQLAADALDVQQLFDASATHVLADVASALARALERHGGDVRLARVCIAALDRLDRCGVLPGHAADESAGDKAPGPLLRRAAEAAASLLATAVASVPESRGTHASAHADVYACVVPLRAMARTCDVSDALFAGDTAAFDLLLLLLGEGEGAMAAVPEAVGAAALDTAYYAVLWRALRVDRQLGGSLDAAESAAEAARQLRVARDRLVAACERLLALESSQAAHGGRLRELAWATLGRLLRLFTGPLAHAGSSADIRCTLDVPAREAQRVRAQLATFFTRQVDAWGALLDAITQQEPAAESEDGALGLYVQAPSSWSIAYARVCAMAAVWAQWLGDRTVAPAGLALVAGRTGVAGLEAGEKARHQHQRAAKRKVGFVALSAFDHLVQAAVDALRPQLVHAATRDAALAAYMAALRASHKRNAAQPAGTARALADGVNVATLARFVGSAMRAAFGEAADAGRHAAALAPAAVGGAWVAQHEQAIAYGLAGETPDAAAWFTALAQTVAGVLRPRHADVLCKALARSLQQASAEHAQAAAVYQRALEKETAKLGAVQARMAEIGTPTAAMHSMVLASSPPQSPTPAGRTVRRTLRANDDDEMDVDA</sequence>
<dbReference type="InterPro" id="IPR020839">
    <property type="entry name" value="SCD"/>
</dbReference>
<feature type="compositionally biased region" description="Low complexity" evidence="1">
    <location>
        <begin position="606"/>
        <end position="616"/>
    </location>
</feature>
<evidence type="ECO:0000259" key="2">
    <source>
        <dbReference type="PROSITE" id="PS51425"/>
    </source>
</evidence>
<keyword evidence="4" id="KW-1185">Reference proteome</keyword>
<feature type="compositionally biased region" description="Acidic residues" evidence="1">
    <location>
        <begin position="99"/>
        <end position="109"/>
    </location>
</feature>
<dbReference type="GO" id="GO:0000785">
    <property type="term" value="C:chromatin"/>
    <property type="evidence" value="ECO:0007669"/>
    <property type="project" value="TreeGrafter"/>
</dbReference>
<feature type="region of interest" description="Disordered" evidence="1">
    <location>
        <begin position="556"/>
        <end position="634"/>
    </location>
</feature>
<evidence type="ECO:0000313" key="3">
    <source>
        <dbReference type="EMBL" id="KAJ1721152.1"/>
    </source>
</evidence>
<evidence type="ECO:0000313" key="4">
    <source>
        <dbReference type="Proteomes" id="UP001149813"/>
    </source>
</evidence>
<organism evidence="3 4">
    <name type="scientific">Coemansia erecta</name>
    <dbReference type="NCBI Taxonomy" id="147472"/>
    <lineage>
        <taxon>Eukaryota</taxon>
        <taxon>Fungi</taxon>
        <taxon>Fungi incertae sedis</taxon>
        <taxon>Zoopagomycota</taxon>
        <taxon>Kickxellomycotina</taxon>
        <taxon>Kickxellomycetes</taxon>
        <taxon>Kickxellales</taxon>
        <taxon>Kickxellaceae</taxon>
        <taxon>Coemansia</taxon>
    </lineage>
</organism>
<dbReference type="PROSITE" id="PS51425">
    <property type="entry name" value="SCD"/>
    <property type="match status" value="1"/>
</dbReference>
<feature type="compositionally biased region" description="Basic residues" evidence="1">
    <location>
        <begin position="562"/>
        <end position="574"/>
    </location>
</feature>
<reference evidence="3" key="1">
    <citation type="submission" date="2022-07" db="EMBL/GenBank/DDBJ databases">
        <title>Phylogenomic reconstructions and comparative analyses of Kickxellomycotina fungi.</title>
        <authorList>
            <person name="Reynolds N.K."/>
            <person name="Stajich J.E."/>
            <person name="Barry K."/>
            <person name="Grigoriev I.V."/>
            <person name="Crous P."/>
            <person name="Smith M.E."/>
        </authorList>
    </citation>
    <scope>NUCLEOTIDE SEQUENCE</scope>
    <source>
        <strain evidence="3">NBRC 32514</strain>
    </source>
</reference>
<feature type="region of interest" description="Disordered" evidence="1">
    <location>
        <begin position="241"/>
        <end position="260"/>
    </location>
</feature>
<feature type="compositionally biased region" description="Acidic residues" evidence="1">
    <location>
        <begin position="590"/>
        <end position="605"/>
    </location>
</feature>
<evidence type="ECO:0000256" key="1">
    <source>
        <dbReference type="SAM" id="MobiDB-lite"/>
    </source>
</evidence>
<gene>
    <name evidence="3" type="primary">IRR1</name>
    <name evidence="3" type="ORF">LPJ53_004291</name>
</gene>
<dbReference type="InterPro" id="IPR016024">
    <property type="entry name" value="ARM-type_fold"/>
</dbReference>
<dbReference type="EMBL" id="JANBOJ010000193">
    <property type="protein sequence ID" value="KAJ1721152.1"/>
    <property type="molecule type" value="Genomic_DNA"/>
</dbReference>
<feature type="compositionally biased region" description="Low complexity" evidence="1">
    <location>
        <begin position="123"/>
        <end position="136"/>
    </location>
</feature>
<dbReference type="GO" id="GO:0008278">
    <property type="term" value="C:cohesin complex"/>
    <property type="evidence" value="ECO:0007669"/>
    <property type="project" value="TreeGrafter"/>
</dbReference>
<feature type="region of interest" description="Disordered" evidence="1">
    <location>
        <begin position="1484"/>
        <end position="1514"/>
    </location>
</feature>
<dbReference type="GO" id="GO:0003682">
    <property type="term" value="F:chromatin binding"/>
    <property type="evidence" value="ECO:0007669"/>
    <property type="project" value="TreeGrafter"/>
</dbReference>
<dbReference type="SUPFAM" id="SSF48371">
    <property type="entry name" value="ARM repeat"/>
    <property type="match status" value="1"/>
</dbReference>
<comment type="caution">
    <text evidence="3">The sequence shown here is derived from an EMBL/GenBank/DDBJ whole genome shotgun (WGS) entry which is preliminary data.</text>
</comment>
<dbReference type="GO" id="GO:0007062">
    <property type="term" value="P:sister chromatid cohesion"/>
    <property type="evidence" value="ECO:0007669"/>
    <property type="project" value="UniProtKB-ARBA"/>
</dbReference>
<name>A0A9W8CRT6_9FUNG</name>
<feature type="domain" description="SCD" evidence="2">
    <location>
        <begin position="400"/>
        <end position="513"/>
    </location>
</feature>
<dbReference type="PANTHER" id="PTHR11199">
    <property type="entry name" value="STROMAL ANTIGEN"/>
    <property type="match status" value="1"/>
</dbReference>
<dbReference type="Proteomes" id="UP001149813">
    <property type="component" value="Unassembled WGS sequence"/>
</dbReference>
<accession>A0A9W8CRT6</accession>
<feature type="compositionally biased region" description="Low complexity" evidence="1">
    <location>
        <begin position="145"/>
        <end position="156"/>
    </location>
</feature>
<dbReference type="OrthoDB" id="498590at2759"/>
<dbReference type="Pfam" id="PF21581">
    <property type="entry name" value="SCD"/>
    <property type="match status" value="1"/>
</dbReference>
<dbReference type="GO" id="GO:0005634">
    <property type="term" value="C:nucleus"/>
    <property type="evidence" value="ECO:0007669"/>
    <property type="project" value="TreeGrafter"/>
</dbReference>
<dbReference type="InterPro" id="IPR039662">
    <property type="entry name" value="Cohesin_Scc3/SA"/>
</dbReference>